<dbReference type="GO" id="GO:0003824">
    <property type="term" value="F:catalytic activity"/>
    <property type="evidence" value="ECO:0007669"/>
    <property type="project" value="InterPro"/>
</dbReference>
<evidence type="ECO:0000256" key="5">
    <source>
        <dbReference type="ARBA" id="ARBA00023014"/>
    </source>
</evidence>
<feature type="domain" description="Radical SAM core" evidence="6">
    <location>
        <begin position="94"/>
        <end position="317"/>
    </location>
</feature>
<reference evidence="7" key="1">
    <citation type="journal article" date="2015" name="Nature">
        <title>Complex archaea that bridge the gap between prokaryotes and eukaryotes.</title>
        <authorList>
            <person name="Spang A."/>
            <person name="Saw J.H."/>
            <person name="Jorgensen S.L."/>
            <person name="Zaremba-Niedzwiedzka K."/>
            <person name="Martijn J."/>
            <person name="Lind A.E."/>
            <person name="van Eijk R."/>
            <person name="Schleper C."/>
            <person name="Guy L."/>
            <person name="Ettema T.J."/>
        </authorList>
    </citation>
    <scope>NUCLEOTIDE SEQUENCE</scope>
</reference>
<proteinExistence type="predicted"/>
<dbReference type="SFLD" id="SFLDG01082">
    <property type="entry name" value="B12-binding_domain_containing"/>
    <property type="match status" value="1"/>
</dbReference>
<evidence type="ECO:0000259" key="6">
    <source>
        <dbReference type="PROSITE" id="PS51918"/>
    </source>
</evidence>
<keyword evidence="4" id="KW-0408">Iron</keyword>
<evidence type="ECO:0000256" key="4">
    <source>
        <dbReference type="ARBA" id="ARBA00023004"/>
    </source>
</evidence>
<comment type="caution">
    <text evidence="7">The sequence shown here is derived from an EMBL/GenBank/DDBJ whole genome shotgun (WGS) entry which is preliminary data.</text>
</comment>
<dbReference type="PANTHER" id="PTHR43409">
    <property type="entry name" value="ANAEROBIC MAGNESIUM-PROTOPORPHYRIN IX MONOMETHYL ESTER CYCLASE-RELATED"/>
    <property type="match status" value="1"/>
</dbReference>
<dbReference type="SFLD" id="SFLDS00029">
    <property type="entry name" value="Radical_SAM"/>
    <property type="match status" value="1"/>
</dbReference>
<dbReference type="EMBL" id="LAZR01068041">
    <property type="protein sequence ID" value="KKK50402.1"/>
    <property type="molecule type" value="Genomic_DNA"/>
</dbReference>
<feature type="non-terminal residue" evidence="7">
    <location>
        <position position="1"/>
    </location>
</feature>
<dbReference type="InterPro" id="IPR023404">
    <property type="entry name" value="rSAM_horseshoe"/>
</dbReference>
<gene>
    <name evidence="7" type="ORF">LCGC14_3125380</name>
</gene>
<dbReference type="Gene3D" id="3.80.30.20">
    <property type="entry name" value="tm_1862 like domain"/>
    <property type="match status" value="1"/>
</dbReference>
<dbReference type="InterPro" id="IPR058240">
    <property type="entry name" value="rSAM_sf"/>
</dbReference>
<dbReference type="Pfam" id="PF04055">
    <property type="entry name" value="Radical_SAM"/>
    <property type="match status" value="1"/>
</dbReference>
<dbReference type="InterPro" id="IPR007197">
    <property type="entry name" value="rSAM"/>
</dbReference>
<dbReference type="InterPro" id="IPR006638">
    <property type="entry name" value="Elp3/MiaA/NifB-like_rSAM"/>
</dbReference>
<protein>
    <recommendedName>
        <fullName evidence="6">Radical SAM core domain-containing protein</fullName>
    </recommendedName>
</protein>
<comment type="cofactor">
    <cofactor evidence="1">
        <name>[4Fe-4S] cluster</name>
        <dbReference type="ChEBI" id="CHEBI:49883"/>
    </cofactor>
</comment>
<dbReference type="SUPFAM" id="SSF102114">
    <property type="entry name" value="Radical SAM enzymes"/>
    <property type="match status" value="1"/>
</dbReference>
<keyword evidence="5" id="KW-0411">Iron-sulfur</keyword>
<evidence type="ECO:0000256" key="3">
    <source>
        <dbReference type="ARBA" id="ARBA00022723"/>
    </source>
</evidence>
<keyword evidence="3" id="KW-0479">Metal-binding</keyword>
<evidence type="ECO:0000256" key="1">
    <source>
        <dbReference type="ARBA" id="ARBA00001966"/>
    </source>
</evidence>
<organism evidence="7">
    <name type="scientific">marine sediment metagenome</name>
    <dbReference type="NCBI Taxonomy" id="412755"/>
    <lineage>
        <taxon>unclassified sequences</taxon>
        <taxon>metagenomes</taxon>
        <taxon>ecological metagenomes</taxon>
    </lineage>
</organism>
<dbReference type="GO" id="GO:0051536">
    <property type="term" value="F:iron-sulfur cluster binding"/>
    <property type="evidence" value="ECO:0007669"/>
    <property type="project" value="UniProtKB-KW"/>
</dbReference>
<accession>A0A0F8W139</accession>
<sequence>GKITREDLTAFERLSAANLSVKIFGKRAGTKPENSELLNMVDFYVSGGGENVILEILNGNGDSCPGVNGNPPEQVSMDDIPFPDYSDFDLMDYTCKGKMLRITGSRGCIRRCNFCDHYKFWPVFQWRKGDVIADEIFHQWSTLPSKPDMFLFTDSLLNGSMKMLRGLCERLIALRKENPEFRPRYQSHFITPSPKFMTIDDWDGLEQSGCHVLNVGLESGSEKIRRAMNKKVTNEWIDFFVDQAYKRSINMRWTFIVGFPEESDEDFFETVRFCEKYKWMNAKEDFFIHVLPTEFTLYEVDWVIDNPTRFIYFICFI</sequence>
<evidence type="ECO:0000313" key="7">
    <source>
        <dbReference type="EMBL" id="KKK50402.1"/>
    </source>
</evidence>
<dbReference type="SMART" id="SM00729">
    <property type="entry name" value="Elp3"/>
    <property type="match status" value="1"/>
</dbReference>
<dbReference type="GO" id="GO:0046872">
    <property type="term" value="F:metal ion binding"/>
    <property type="evidence" value="ECO:0007669"/>
    <property type="project" value="UniProtKB-KW"/>
</dbReference>
<dbReference type="PROSITE" id="PS51918">
    <property type="entry name" value="RADICAL_SAM"/>
    <property type="match status" value="1"/>
</dbReference>
<dbReference type="PANTHER" id="PTHR43409:SF7">
    <property type="entry name" value="BLL1977 PROTEIN"/>
    <property type="match status" value="1"/>
</dbReference>
<evidence type="ECO:0000256" key="2">
    <source>
        <dbReference type="ARBA" id="ARBA00022691"/>
    </source>
</evidence>
<dbReference type="AlphaFoldDB" id="A0A0F8W139"/>
<dbReference type="InterPro" id="IPR051198">
    <property type="entry name" value="BchE-like"/>
</dbReference>
<keyword evidence="2" id="KW-0949">S-adenosyl-L-methionine</keyword>
<name>A0A0F8W139_9ZZZZ</name>